<proteinExistence type="predicted"/>
<gene>
    <name evidence="1" type="ORF">OCU04_002508</name>
</gene>
<name>A0A9X0ATR4_9HELO</name>
<reference evidence="1" key="1">
    <citation type="submission" date="2022-11" db="EMBL/GenBank/DDBJ databases">
        <title>Genome Resource of Sclerotinia nivalis Strain SnTB1, a Plant Pathogen Isolated from American Ginseng.</title>
        <authorList>
            <person name="Fan S."/>
        </authorList>
    </citation>
    <scope>NUCLEOTIDE SEQUENCE</scope>
    <source>
        <strain evidence="1">SnTB1</strain>
    </source>
</reference>
<dbReference type="Proteomes" id="UP001152300">
    <property type="component" value="Unassembled WGS sequence"/>
</dbReference>
<protein>
    <submittedName>
        <fullName evidence="1">Uncharacterized protein</fullName>
    </submittedName>
</protein>
<dbReference type="AlphaFoldDB" id="A0A9X0ATR4"/>
<evidence type="ECO:0000313" key="1">
    <source>
        <dbReference type="EMBL" id="KAJ8068816.1"/>
    </source>
</evidence>
<dbReference type="EMBL" id="JAPEIS010000002">
    <property type="protein sequence ID" value="KAJ8068816.1"/>
    <property type="molecule type" value="Genomic_DNA"/>
</dbReference>
<keyword evidence="2" id="KW-1185">Reference proteome</keyword>
<comment type="caution">
    <text evidence="1">The sequence shown here is derived from an EMBL/GenBank/DDBJ whole genome shotgun (WGS) entry which is preliminary data.</text>
</comment>
<accession>A0A9X0ATR4</accession>
<sequence>MVCPGMGTRFAHLEEIDSDQISHVLSFSRGPMSLARAGDTIKNQKQHFLLPIHEVPPDSFTLSSEPLSHMAFCNTRIRIISDKSDNERLCSVRSKVCLCCAGFECKNCLIVSTLLSEDAATIFDTTFLNGYSASDSLSVSLRFFVPMTDGGVDEVWR</sequence>
<evidence type="ECO:0000313" key="2">
    <source>
        <dbReference type="Proteomes" id="UP001152300"/>
    </source>
</evidence>
<organism evidence="1 2">
    <name type="scientific">Sclerotinia nivalis</name>
    <dbReference type="NCBI Taxonomy" id="352851"/>
    <lineage>
        <taxon>Eukaryota</taxon>
        <taxon>Fungi</taxon>
        <taxon>Dikarya</taxon>
        <taxon>Ascomycota</taxon>
        <taxon>Pezizomycotina</taxon>
        <taxon>Leotiomycetes</taxon>
        <taxon>Helotiales</taxon>
        <taxon>Sclerotiniaceae</taxon>
        <taxon>Sclerotinia</taxon>
    </lineage>
</organism>